<protein>
    <submittedName>
        <fullName evidence="5">Uncharacterized protein</fullName>
    </submittedName>
</protein>
<dbReference type="InterPro" id="IPR053875">
    <property type="entry name" value="Cytochrom_c_NrfB-like_dom"/>
</dbReference>
<dbReference type="EMBL" id="OMOD01000055">
    <property type="protein sequence ID" value="SPF35956.1"/>
    <property type="molecule type" value="Genomic_DNA"/>
</dbReference>
<dbReference type="OrthoDB" id="9780421at2"/>
<reference evidence="6" key="1">
    <citation type="submission" date="2018-02" db="EMBL/GenBank/DDBJ databases">
        <authorList>
            <person name="Hausmann B."/>
        </authorList>
    </citation>
    <scope>NUCLEOTIDE SEQUENCE [LARGE SCALE GENOMIC DNA]</scope>
    <source>
        <strain evidence="6">Peat soil MAG SbA1</strain>
    </source>
</reference>
<dbReference type="PANTHER" id="PTHR35038">
    <property type="entry name" value="DISSIMILATORY SULFITE REDUCTASE SIRA"/>
    <property type="match status" value="1"/>
</dbReference>
<dbReference type="SUPFAM" id="SSF48695">
    <property type="entry name" value="Multiheme cytochromes"/>
    <property type="match status" value="1"/>
</dbReference>
<dbReference type="NCBIfam" id="TIGR01905">
    <property type="entry name" value="paired_CXXCH_1"/>
    <property type="match status" value="2"/>
</dbReference>
<proteinExistence type="predicted"/>
<sequence length="394" mass="43862">MRHYSKVLTPIVLASVVALCLPSIAAKKSDYAISSFAKYVQIPGATPMGADTCTTCHADIAKDFRHAFHAQQGVECEQCHGPGSLHVQGGGDISKIISFRQRSATDANGVCLSCHARDEKIRNWMAGPHASNKVRCIDCHQTHSYKAKGDSKTEGNLLVTTDVTTPGRVSNVENLVPEAKAMMQPRWQANDACLRCHQTERGQMSLPYHHPLREGKMSCADCHDPHGGAGGNNLRTANTNQLCLSCHAQYRGPFAYQHPPVTENCMNCHTAHGSPNTNLLTISEPALCLQCHWRQPADFRPVHQLSRIDSWDRYSYSQRREPIHRQGAFGTAAACGPRRKGVNRSSCSDDERIRGWPAAIPFAKFWDWRRWRRAGHVVSTRSHVGWNVWRDVRG</sequence>
<dbReference type="Proteomes" id="UP000238701">
    <property type="component" value="Unassembled WGS sequence"/>
</dbReference>
<dbReference type="Gene3D" id="1.10.1130.10">
    <property type="entry name" value="Flavocytochrome C3, Chain A"/>
    <property type="match status" value="1"/>
</dbReference>
<feature type="domain" description="Cytochrome c-type protein NrfB-like" evidence="4">
    <location>
        <begin position="76"/>
        <end position="147"/>
    </location>
</feature>
<evidence type="ECO:0000259" key="3">
    <source>
        <dbReference type="Pfam" id="PF09699"/>
    </source>
</evidence>
<dbReference type="Pfam" id="PF22678">
    <property type="entry name" value="Cytochrom_c_NrfB-like"/>
    <property type="match status" value="1"/>
</dbReference>
<feature type="signal peptide" evidence="2">
    <location>
        <begin position="1"/>
        <end position="25"/>
    </location>
</feature>
<dbReference type="InterPro" id="IPR051829">
    <property type="entry name" value="Multiheme_Cytochr_ET"/>
</dbReference>
<feature type="domain" description="Doubled CXXCH motif" evidence="3">
    <location>
        <begin position="258"/>
        <end position="293"/>
    </location>
</feature>
<feature type="chain" id="PRO_5015421002" evidence="2">
    <location>
        <begin position="26"/>
        <end position="394"/>
    </location>
</feature>
<name>A0A2U3K8I6_9BACT</name>
<evidence type="ECO:0000256" key="1">
    <source>
        <dbReference type="ARBA" id="ARBA00022729"/>
    </source>
</evidence>
<dbReference type="Pfam" id="PF09699">
    <property type="entry name" value="Paired_CXXCH_1"/>
    <property type="match status" value="2"/>
</dbReference>
<gene>
    <name evidence="5" type="ORF">SBA1_1480030</name>
</gene>
<organism evidence="5 6">
    <name type="scientific">Candidatus Sulfotelmatobacter kueseliae</name>
    <dbReference type="NCBI Taxonomy" id="2042962"/>
    <lineage>
        <taxon>Bacteria</taxon>
        <taxon>Pseudomonadati</taxon>
        <taxon>Acidobacteriota</taxon>
        <taxon>Terriglobia</taxon>
        <taxon>Terriglobales</taxon>
        <taxon>Candidatus Korobacteraceae</taxon>
        <taxon>Candidatus Sulfotelmatobacter</taxon>
    </lineage>
</organism>
<evidence type="ECO:0000256" key="2">
    <source>
        <dbReference type="SAM" id="SignalP"/>
    </source>
</evidence>
<dbReference type="InterPro" id="IPR036280">
    <property type="entry name" value="Multihaem_cyt_sf"/>
</dbReference>
<evidence type="ECO:0000259" key="4">
    <source>
        <dbReference type="Pfam" id="PF22678"/>
    </source>
</evidence>
<dbReference type="InterPro" id="IPR010177">
    <property type="entry name" value="Paired_CXXCH_1"/>
</dbReference>
<dbReference type="PANTHER" id="PTHR35038:SF8">
    <property type="entry name" value="C-TYPE POLYHEME CYTOCHROME OMCC"/>
    <property type="match status" value="1"/>
</dbReference>
<evidence type="ECO:0000313" key="5">
    <source>
        <dbReference type="EMBL" id="SPF35956.1"/>
    </source>
</evidence>
<dbReference type="Gene3D" id="1.10.1130.20">
    <property type="match status" value="1"/>
</dbReference>
<feature type="domain" description="Doubled CXXCH motif" evidence="3">
    <location>
        <begin position="209"/>
        <end position="250"/>
    </location>
</feature>
<dbReference type="AlphaFoldDB" id="A0A2U3K8I6"/>
<evidence type="ECO:0000313" key="6">
    <source>
        <dbReference type="Proteomes" id="UP000238701"/>
    </source>
</evidence>
<dbReference type="GO" id="GO:0016491">
    <property type="term" value="F:oxidoreductase activity"/>
    <property type="evidence" value="ECO:0007669"/>
    <property type="project" value="TreeGrafter"/>
</dbReference>
<accession>A0A2U3K8I6</accession>
<keyword evidence="1 2" id="KW-0732">Signal</keyword>